<feature type="domain" description="Aminotransferase class V" evidence="1">
    <location>
        <begin position="88"/>
        <end position="223"/>
    </location>
</feature>
<proteinExistence type="predicted"/>
<gene>
    <name evidence="2" type="ORF">PACLA_8A029366</name>
</gene>
<evidence type="ECO:0000259" key="1">
    <source>
        <dbReference type="Pfam" id="PF00266"/>
    </source>
</evidence>
<dbReference type="Gene3D" id="3.40.640.10">
    <property type="entry name" value="Type I PLP-dependent aspartate aminotransferase-like (Major domain)"/>
    <property type="match status" value="1"/>
</dbReference>
<dbReference type="InterPro" id="IPR015424">
    <property type="entry name" value="PyrdxlP-dep_Trfase"/>
</dbReference>
<accession>A0A6S7H9T9</accession>
<dbReference type="SUPFAM" id="SSF53383">
    <property type="entry name" value="PLP-dependent transferases"/>
    <property type="match status" value="1"/>
</dbReference>
<sequence>MNQINVHKRPTFLVAHRYRCHGLIDRETFLGFKKTYEEVMKNIAAKKLDTDQDELYVRSLFDFDNFADCVPINAANLAIIFHPVQECMNAMASQWNRDISIQKRHKPFVYTIQTARALIASQLNAAPEDIAIVRNGSDPNAVINNGLDYNPGDNIVLFDQNHPTNSADTAFVIRKLRFPNITCRTVSLTGPWPVDPSQKAIINAFLDKVDDNTRLVSFSEVSASFCYAYEWQNIL</sequence>
<reference evidence="2" key="1">
    <citation type="submission" date="2020-04" db="EMBL/GenBank/DDBJ databases">
        <authorList>
            <person name="Alioto T."/>
            <person name="Alioto T."/>
            <person name="Gomez Garrido J."/>
        </authorList>
    </citation>
    <scope>NUCLEOTIDE SEQUENCE</scope>
    <source>
        <strain evidence="2">A484AB</strain>
    </source>
</reference>
<dbReference type="InterPro" id="IPR000192">
    <property type="entry name" value="Aminotrans_V_dom"/>
</dbReference>
<comment type="caution">
    <text evidence="2">The sequence shown here is derived from an EMBL/GenBank/DDBJ whole genome shotgun (WGS) entry which is preliminary data.</text>
</comment>
<evidence type="ECO:0000313" key="2">
    <source>
        <dbReference type="EMBL" id="CAB3999813.1"/>
    </source>
</evidence>
<dbReference type="AlphaFoldDB" id="A0A6S7H9T9"/>
<dbReference type="GO" id="GO:0008483">
    <property type="term" value="F:transaminase activity"/>
    <property type="evidence" value="ECO:0007669"/>
    <property type="project" value="UniProtKB-KW"/>
</dbReference>
<name>A0A6S7H9T9_PARCT</name>
<protein>
    <submittedName>
        <fullName evidence="2">Aminotransferase class V-fold PLP-dependent enzyme</fullName>
    </submittedName>
</protein>
<keyword evidence="2" id="KW-0808">Transferase</keyword>
<dbReference type="Proteomes" id="UP001152795">
    <property type="component" value="Unassembled WGS sequence"/>
</dbReference>
<dbReference type="InterPro" id="IPR015421">
    <property type="entry name" value="PyrdxlP-dep_Trfase_major"/>
</dbReference>
<keyword evidence="2" id="KW-0032">Aminotransferase</keyword>
<keyword evidence="3" id="KW-1185">Reference proteome</keyword>
<dbReference type="Pfam" id="PF00266">
    <property type="entry name" value="Aminotran_5"/>
    <property type="match status" value="1"/>
</dbReference>
<evidence type="ECO:0000313" key="3">
    <source>
        <dbReference type="Proteomes" id="UP001152795"/>
    </source>
</evidence>
<dbReference type="OrthoDB" id="5978656at2759"/>
<organism evidence="2 3">
    <name type="scientific">Paramuricea clavata</name>
    <name type="common">Red gorgonian</name>
    <name type="synonym">Violescent sea-whip</name>
    <dbReference type="NCBI Taxonomy" id="317549"/>
    <lineage>
        <taxon>Eukaryota</taxon>
        <taxon>Metazoa</taxon>
        <taxon>Cnidaria</taxon>
        <taxon>Anthozoa</taxon>
        <taxon>Octocorallia</taxon>
        <taxon>Malacalcyonacea</taxon>
        <taxon>Plexauridae</taxon>
        <taxon>Paramuricea</taxon>
    </lineage>
</organism>
<dbReference type="EMBL" id="CACRXK020003677">
    <property type="protein sequence ID" value="CAB3999813.1"/>
    <property type="molecule type" value="Genomic_DNA"/>
</dbReference>